<evidence type="ECO:0000313" key="2">
    <source>
        <dbReference type="Proteomes" id="UP000580568"/>
    </source>
</evidence>
<evidence type="ECO:0000313" key="1">
    <source>
        <dbReference type="EMBL" id="GFP78426.1"/>
    </source>
</evidence>
<accession>A0A6V8SP06</accession>
<dbReference type="AlphaFoldDB" id="A0A6V8SP06"/>
<proteinExistence type="predicted"/>
<dbReference type="Proteomes" id="UP000580568">
    <property type="component" value="Unassembled WGS sequence"/>
</dbReference>
<keyword evidence="2" id="KW-1185">Reference proteome</keyword>
<comment type="caution">
    <text evidence="1">The sequence shown here is derived from an EMBL/GenBank/DDBJ whole genome shotgun (WGS) entry which is preliminary data.</text>
</comment>
<organism evidence="1 2">
    <name type="scientific">Clostridium fungisolvens</name>
    <dbReference type="NCBI Taxonomy" id="1604897"/>
    <lineage>
        <taxon>Bacteria</taxon>
        <taxon>Bacillati</taxon>
        <taxon>Bacillota</taxon>
        <taxon>Clostridia</taxon>
        <taxon>Eubacteriales</taxon>
        <taxon>Clostridiaceae</taxon>
        <taxon>Clostridium</taxon>
    </lineage>
</organism>
<protein>
    <submittedName>
        <fullName evidence="1">Uncharacterized protein</fullName>
    </submittedName>
</protein>
<gene>
    <name evidence="1" type="ORF">bsdtw1_04650</name>
</gene>
<name>A0A6V8SP06_9CLOT</name>
<reference evidence="1 2" key="1">
    <citation type="submission" date="2020-07" db="EMBL/GenBank/DDBJ databases">
        <title>A new beta-1,3-glucan-decomposing anaerobic bacterium isolated from anoxic soil subjected to biological soil disinfestation.</title>
        <authorList>
            <person name="Ueki A."/>
            <person name="Tonouchi A."/>
        </authorList>
    </citation>
    <scope>NUCLEOTIDE SEQUENCE [LARGE SCALE GENOMIC DNA]</scope>
    <source>
        <strain evidence="1 2">TW1</strain>
    </source>
</reference>
<dbReference type="EMBL" id="BLZR01000002">
    <property type="protein sequence ID" value="GFP78426.1"/>
    <property type="molecule type" value="Genomic_DNA"/>
</dbReference>
<sequence>MSDKIKKDFSKEKEVIREILKNANFTEFTFHTGFELKFSRENNAELYGKPLPTEVKITILNDWWFGARDEWNIKVEQLTNGLDLVEPEEPVLSYELTCLRWTDEASVDEVDFEDDNMKIIFKCGKSISISYYNEMDYSWVISECTTNDLNRGWNIICEDGEFFVSIPQ</sequence>
<dbReference type="RefSeq" id="WP_183279926.1">
    <property type="nucleotide sequence ID" value="NZ_BLZR01000002.1"/>
</dbReference>